<dbReference type="AlphaFoldDB" id="A0A1H0JE60"/>
<feature type="signal peptide" evidence="1">
    <location>
        <begin position="1"/>
        <end position="24"/>
    </location>
</feature>
<feature type="chain" id="PRO_5011793404" evidence="1">
    <location>
        <begin position="25"/>
        <end position="163"/>
    </location>
</feature>
<organism evidence="2 3">
    <name type="scientific">Methylobacterium phyllostachyos</name>
    <dbReference type="NCBI Taxonomy" id="582672"/>
    <lineage>
        <taxon>Bacteria</taxon>
        <taxon>Pseudomonadati</taxon>
        <taxon>Pseudomonadota</taxon>
        <taxon>Alphaproteobacteria</taxon>
        <taxon>Hyphomicrobiales</taxon>
        <taxon>Methylobacteriaceae</taxon>
        <taxon>Methylobacterium</taxon>
    </lineage>
</organism>
<protein>
    <submittedName>
        <fullName evidence="2">Uncharacterized protein</fullName>
    </submittedName>
</protein>
<gene>
    <name evidence="2" type="ORF">SAMN05216360_12247</name>
</gene>
<evidence type="ECO:0000313" key="3">
    <source>
        <dbReference type="Proteomes" id="UP000198704"/>
    </source>
</evidence>
<keyword evidence="3" id="KW-1185">Reference proteome</keyword>
<name>A0A1H0JE60_9HYPH</name>
<accession>A0A1H0JE60</accession>
<dbReference type="OrthoDB" id="8001481at2"/>
<keyword evidence="1" id="KW-0732">Signal</keyword>
<dbReference type="Proteomes" id="UP000198704">
    <property type="component" value="Unassembled WGS sequence"/>
</dbReference>
<evidence type="ECO:0000256" key="1">
    <source>
        <dbReference type="SAM" id="SignalP"/>
    </source>
</evidence>
<reference evidence="3" key="1">
    <citation type="submission" date="2016-10" db="EMBL/GenBank/DDBJ databases">
        <authorList>
            <person name="Varghese N."/>
            <person name="Submissions S."/>
        </authorList>
    </citation>
    <scope>NUCLEOTIDE SEQUENCE [LARGE SCALE GENOMIC DNA]</scope>
    <source>
        <strain evidence="3">BL47</strain>
    </source>
</reference>
<proteinExistence type="predicted"/>
<sequence length="163" mass="17052">MMRLPESILTLAILSGLASVPAHAADACDALAAKVIRETGASLAGRAGPFAVFRAEDAERMSLDCRAPARITVASRDREPSQAYFILVGRAARAVAGADPAAAEVLALNLHQASLLADAPRRGGFGKALMLCETGPRADALRDDLTVCRIAPRPGRSRSRHVG</sequence>
<evidence type="ECO:0000313" key="2">
    <source>
        <dbReference type="EMBL" id="SDO42038.1"/>
    </source>
</evidence>
<dbReference type="EMBL" id="FNHS01000022">
    <property type="protein sequence ID" value="SDO42038.1"/>
    <property type="molecule type" value="Genomic_DNA"/>
</dbReference>